<dbReference type="STRING" id="309807.SRU_2853"/>
<dbReference type="HOGENOM" id="CLU_469199_0_0_10"/>
<dbReference type="EnsemblBacteria" id="ABC44226">
    <property type="protein sequence ID" value="ABC44226"/>
    <property type="gene ID" value="SRU_2853"/>
</dbReference>
<sequence>MVPPLQHQRPPRDAPLSTNRPVRPTNRSHRPTSRRRPPTGLDRLPELLTADRKLRVHDRAVPVDGYVVEHPPQAVGLRVVPGQPERRHHALGHVHDVGGTGLVLHREVRLPLHRLGAQGDRDGLLAHLTPQSLKPTVVRGLEGRGVVDPQRAVGPGPKHSLEPGLVGIRRPLCRVAPFRRGVAERSLQDVASHEPRRAAVAHPLHERHIRLVAPEAGRRVPVSVHHGLNAPGVRGRGDHPVAHKPHREGVGGGGLVRLGPRDEVVDGDLPVGRCAARLRHAVQVPVHLRRRQVRKHHCTERLAAAARPVYCLQVRLRRHARRVQERPQAGAFCLLKLLLQIHLRPHPKLPGRRFQVNHAGEAGRLRKEGRRLPRLRGNAVGEAHVGLAAGESHGGDEQEKPPERWATGSHDGLDHSGDKSGTRGSVVSCASPVCFLPVRDARPATNRPCGATNARAAEIDGAASRIPPLPPGRLPPAFGPPVLLRCGTGAPRRDYVRRDYVMVMCFRRRSSEMESWPSSFTFSYSVSEHTRVLISSHQQANSYPTAPWSSPNASNLAVRRLSSGDVPTPQTMPVVPSNVTQ</sequence>
<feature type="compositionally biased region" description="Basic residues" evidence="1">
    <location>
        <begin position="26"/>
        <end position="37"/>
    </location>
</feature>
<feature type="compositionally biased region" description="Basic and acidic residues" evidence="1">
    <location>
        <begin position="411"/>
        <end position="421"/>
    </location>
</feature>
<proteinExistence type="predicted"/>
<feature type="compositionally biased region" description="Basic and acidic residues" evidence="1">
    <location>
        <begin position="393"/>
        <end position="403"/>
    </location>
</feature>
<protein>
    <submittedName>
        <fullName evidence="2">Uncharacterized protein</fullName>
    </submittedName>
</protein>
<name>Q2RYN8_SALRD</name>
<organism evidence="2 3">
    <name type="scientific">Salinibacter ruber (strain DSM 13855 / M31)</name>
    <dbReference type="NCBI Taxonomy" id="309807"/>
    <lineage>
        <taxon>Bacteria</taxon>
        <taxon>Pseudomonadati</taxon>
        <taxon>Rhodothermota</taxon>
        <taxon>Rhodothermia</taxon>
        <taxon>Rhodothermales</taxon>
        <taxon>Salinibacteraceae</taxon>
        <taxon>Salinibacter</taxon>
    </lineage>
</organism>
<dbReference type="AlphaFoldDB" id="Q2RYN8"/>
<feature type="region of interest" description="Disordered" evidence="1">
    <location>
        <begin position="1"/>
        <end position="43"/>
    </location>
</feature>
<feature type="region of interest" description="Disordered" evidence="1">
    <location>
        <begin position="227"/>
        <end position="255"/>
    </location>
</feature>
<reference evidence="2 3" key="1">
    <citation type="journal article" date="2005" name="Proc. Natl. Acad. Sci. U.S.A.">
        <title>The genome of Salinibacter ruber: convergence and gene exchange among hyperhalophilic bacteria and archaea.</title>
        <authorList>
            <person name="Mongodin E.F."/>
            <person name="Nelson K.E."/>
            <person name="Daugherty S."/>
            <person name="Deboy R.T."/>
            <person name="Wister J."/>
            <person name="Khouri H."/>
            <person name="Weidman J."/>
            <person name="Walsh D.A."/>
            <person name="Papke R.T."/>
            <person name="Sanchez Perez G."/>
            <person name="Sharma A.K."/>
            <person name="Nesbo C.L."/>
            <person name="MacLeod D."/>
            <person name="Bapteste E."/>
            <person name="Doolittle W.F."/>
            <person name="Charlebois R.L."/>
            <person name="Legault B."/>
            <person name="Rodriguez-Valera F."/>
        </authorList>
    </citation>
    <scope>NUCLEOTIDE SEQUENCE [LARGE SCALE GENOMIC DNA]</scope>
    <source>
        <strain evidence="3">DSM 13855 / CECT 5946 / M31</strain>
    </source>
</reference>
<gene>
    <name evidence="2" type="ordered locus">SRU_2853</name>
</gene>
<evidence type="ECO:0000256" key="1">
    <source>
        <dbReference type="SAM" id="MobiDB-lite"/>
    </source>
</evidence>
<keyword evidence="3" id="KW-1185">Reference proteome</keyword>
<evidence type="ECO:0000313" key="3">
    <source>
        <dbReference type="Proteomes" id="UP000008674"/>
    </source>
</evidence>
<dbReference type="EMBL" id="CP000159">
    <property type="protein sequence ID" value="ABC44226.1"/>
    <property type="molecule type" value="Genomic_DNA"/>
</dbReference>
<evidence type="ECO:0000313" key="2">
    <source>
        <dbReference type="EMBL" id="ABC44226.1"/>
    </source>
</evidence>
<feature type="region of interest" description="Disordered" evidence="1">
    <location>
        <begin position="360"/>
        <end position="379"/>
    </location>
</feature>
<feature type="region of interest" description="Disordered" evidence="1">
    <location>
        <begin position="387"/>
        <end position="424"/>
    </location>
</feature>
<dbReference type="KEGG" id="sru:SRU_2853"/>
<accession>Q2RYN8</accession>
<dbReference type="Proteomes" id="UP000008674">
    <property type="component" value="Chromosome"/>
</dbReference>